<dbReference type="SUPFAM" id="SSF52540">
    <property type="entry name" value="P-loop containing nucleoside triphosphate hydrolases"/>
    <property type="match status" value="1"/>
</dbReference>
<feature type="compositionally biased region" description="Low complexity" evidence="6">
    <location>
        <begin position="504"/>
        <end position="513"/>
    </location>
</feature>
<evidence type="ECO:0000256" key="3">
    <source>
        <dbReference type="ARBA" id="ARBA00022741"/>
    </source>
</evidence>
<dbReference type="Pfam" id="PF01926">
    <property type="entry name" value="MMR_HSR1"/>
    <property type="match status" value="1"/>
</dbReference>
<dbReference type="PANTHER" id="PTHR45709:SF2">
    <property type="entry name" value="LARGE SUBUNIT GTPASE 1 HOMOLOG"/>
    <property type="match status" value="1"/>
</dbReference>
<keyword evidence="5" id="KW-0342">GTP-binding</keyword>
<dbReference type="Gene3D" id="3.40.50.300">
    <property type="entry name" value="P-loop containing nucleotide triphosphate hydrolases"/>
    <property type="match status" value="1"/>
</dbReference>
<feature type="region of interest" description="Disordered" evidence="6">
    <location>
        <begin position="298"/>
        <end position="329"/>
    </location>
</feature>
<dbReference type="InterPro" id="IPR043358">
    <property type="entry name" value="GNL1-like"/>
</dbReference>
<dbReference type="PANTHER" id="PTHR45709">
    <property type="entry name" value="LARGE SUBUNIT GTPASE 1 HOMOLOG-RELATED"/>
    <property type="match status" value="1"/>
</dbReference>
<comment type="subcellular location">
    <subcellularLocation>
        <location evidence="1">Cytoplasm</location>
    </subcellularLocation>
</comment>
<dbReference type="GO" id="GO:0016787">
    <property type="term" value="F:hydrolase activity"/>
    <property type="evidence" value="ECO:0007669"/>
    <property type="project" value="UniProtKB-KW"/>
</dbReference>
<dbReference type="InterPro" id="IPR006073">
    <property type="entry name" value="GTP-bd"/>
</dbReference>
<evidence type="ECO:0000256" key="5">
    <source>
        <dbReference type="ARBA" id="ARBA00023134"/>
    </source>
</evidence>
<gene>
    <name evidence="8" type="ORF">R1sor_024294</name>
</gene>
<evidence type="ECO:0000313" key="8">
    <source>
        <dbReference type="EMBL" id="KAL3681338.1"/>
    </source>
</evidence>
<dbReference type="FunFam" id="1.10.1580.10:FF:000008">
    <property type="entry name" value="Large subunit GTPase 1"/>
    <property type="match status" value="1"/>
</dbReference>
<keyword evidence="2" id="KW-0963">Cytoplasm</keyword>
<feature type="compositionally biased region" description="Acidic residues" evidence="6">
    <location>
        <begin position="514"/>
        <end position="544"/>
    </location>
</feature>
<dbReference type="Proteomes" id="UP001633002">
    <property type="component" value="Unassembled WGS sequence"/>
</dbReference>
<feature type="region of interest" description="Disordered" evidence="6">
    <location>
        <begin position="610"/>
        <end position="645"/>
    </location>
</feature>
<dbReference type="PROSITE" id="PS51721">
    <property type="entry name" value="G_CP"/>
    <property type="match status" value="1"/>
</dbReference>
<feature type="region of interest" description="Disordered" evidence="6">
    <location>
        <begin position="1"/>
        <end position="23"/>
    </location>
</feature>
<feature type="domain" description="CP-type G" evidence="7">
    <location>
        <begin position="157"/>
        <end position="391"/>
    </location>
</feature>
<dbReference type="EMBL" id="JBJQOH010000007">
    <property type="protein sequence ID" value="KAL3681338.1"/>
    <property type="molecule type" value="Genomic_DNA"/>
</dbReference>
<evidence type="ECO:0000256" key="4">
    <source>
        <dbReference type="ARBA" id="ARBA00022801"/>
    </source>
</evidence>
<dbReference type="AlphaFoldDB" id="A0ABD3GQW3"/>
<accession>A0ABD3GQW3</accession>
<evidence type="ECO:0000256" key="1">
    <source>
        <dbReference type="ARBA" id="ARBA00004496"/>
    </source>
</evidence>
<keyword evidence="9" id="KW-1185">Reference proteome</keyword>
<reference evidence="8 9" key="1">
    <citation type="submission" date="2024-09" db="EMBL/GenBank/DDBJ databases">
        <title>Chromosome-scale assembly of Riccia sorocarpa.</title>
        <authorList>
            <person name="Paukszto L."/>
        </authorList>
    </citation>
    <scope>NUCLEOTIDE SEQUENCE [LARGE SCALE GENOMIC DNA]</scope>
    <source>
        <strain evidence="8">LP-2024</strain>
        <tissue evidence="8">Aerial parts of the thallus</tissue>
    </source>
</reference>
<feature type="region of interest" description="Disordered" evidence="6">
    <location>
        <begin position="76"/>
        <end position="96"/>
    </location>
</feature>
<dbReference type="InterPro" id="IPR030378">
    <property type="entry name" value="G_CP_dom"/>
</dbReference>
<feature type="region of interest" description="Disordered" evidence="6">
    <location>
        <begin position="566"/>
        <end position="593"/>
    </location>
</feature>
<protein>
    <recommendedName>
        <fullName evidence="7">CP-type G domain-containing protein</fullName>
    </recommendedName>
</protein>
<evidence type="ECO:0000259" key="7">
    <source>
        <dbReference type="PROSITE" id="PS51721"/>
    </source>
</evidence>
<organism evidence="8 9">
    <name type="scientific">Riccia sorocarpa</name>
    <dbReference type="NCBI Taxonomy" id="122646"/>
    <lineage>
        <taxon>Eukaryota</taxon>
        <taxon>Viridiplantae</taxon>
        <taxon>Streptophyta</taxon>
        <taxon>Embryophyta</taxon>
        <taxon>Marchantiophyta</taxon>
        <taxon>Marchantiopsida</taxon>
        <taxon>Marchantiidae</taxon>
        <taxon>Marchantiales</taxon>
        <taxon>Ricciaceae</taxon>
        <taxon>Riccia</taxon>
    </lineage>
</organism>
<keyword evidence="4" id="KW-0378">Hydrolase</keyword>
<evidence type="ECO:0000313" key="9">
    <source>
        <dbReference type="Proteomes" id="UP001633002"/>
    </source>
</evidence>
<sequence>MGWRKKTKPPSGPGLTLMNKRKADGEKFKLKGNGEKTVLESVMEIRDLDAVMEQAELAGRIFSANNPLPELLISAEAEEASSSATPAGRRESKEAEEEMYRANLTVPRRPEWNSGMTAEELDAIERKSFLTWRRGLVRLEENDKLVLTPFEKNIDVWRQLWRVLERSDLVVVVVDSRNPLFYRCPDLENYVREIDPSKKVLLLLNKADLLTTSTRQKWANYFKSQGIPYLFWSAKAASAELEGKGEPTDVKLFTQDEEIEENEDTHVFEREELLERLQKEAEAIVESRKEAARVALSQHLTREDAVHNSEDSESTEGKKTAQSGTKSGQSGGRVVVGFVGYPNVGKSSTINALVGEKKTGVTSTPGKTKHFQTLIINEKLMLCDCPGLVFPSFSSSKAEMVACGVLSIDKLTDHRGPVQVVANVVPRAVLEKIYGIRFPDPKLYEAPNRPPTAAELLYVFAVSRGYFANGGLPDETRTARLILKDFLGGKLPYSILPPGENLPSTESSSLTQQEEADDEESGDDSEGEYFEEDEAEDSDEESDLELASASDSLRGISVDEGVVSRRALSSEASSKAGDREGKMLGVVDTAGGNLDKVFNDLDSSLLSEMRQASKEKKKAVKAPHKMHKKTARKKDRTWRAGSNQEKIEAPVLRGVKIPVSHGAADLYQVPASSNQKHPQPQ</sequence>
<dbReference type="GO" id="GO:0005525">
    <property type="term" value="F:GTP binding"/>
    <property type="evidence" value="ECO:0007669"/>
    <property type="project" value="UniProtKB-KW"/>
</dbReference>
<dbReference type="CDD" id="cd01857">
    <property type="entry name" value="HSR1_MMR1"/>
    <property type="match status" value="1"/>
</dbReference>
<name>A0ABD3GQW3_9MARC</name>
<comment type="caution">
    <text evidence="8">The sequence shown here is derived from an EMBL/GenBank/DDBJ whole genome shotgun (WGS) entry which is preliminary data.</text>
</comment>
<proteinExistence type="predicted"/>
<dbReference type="Gene3D" id="1.10.1580.10">
    <property type="match status" value="1"/>
</dbReference>
<dbReference type="FunFam" id="3.40.50.300:FF:001151">
    <property type="entry name" value="Large subunit GTPase 1"/>
    <property type="match status" value="1"/>
</dbReference>
<feature type="region of interest" description="Disordered" evidence="6">
    <location>
        <begin position="497"/>
        <end position="551"/>
    </location>
</feature>
<dbReference type="InterPro" id="IPR027417">
    <property type="entry name" value="P-loop_NTPase"/>
</dbReference>
<feature type="compositionally biased region" description="Basic residues" evidence="6">
    <location>
        <begin position="615"/>
        <end position="636"/>
    </location>
</feature>
<evidence type="ECO:0000256" key="2">
    <source>
        <dbReference type="ARBA" id="ARBA00022490"/>
    </source>
</evidence>
<dbReference type="GO" id="GO:0005737">
    <property type="term" value="C:cytoplasm"/>
    <property type="evidence" value="ECO:0007669"/>
    <property type="project" value="UniProtKB-SubCell"/>
</dbReference>
<feature type="compositionally biased region" description="Basic and acidic residues" evidence="6">
    <location>
        <begin position="300"/>
        <end position="319"/>
    </location>
</feature>
<dbReference type="PRINTS" id="PR00326">
    <property type="entry name" value="GTP1OBG"/>
</dbReference>
<evidence type="ECO:0000256" key="6">
    <source>
        <dbReference type="SAM" id="MobiDB-lite"/>
    </source>
</evidence>
<dbReference type="InterPro" id="IPR023179">
    <property type="entry name" value="GTP-bd_ortho_bundle_sf"/>
</dbReference>
<keyword evidence="3" id="KW-0547">Nucleotide-binding</keyword>